<dbReference type="Gene3D" id="3.40.33.10">
    <property type="entry name" value="CAP"/>
    <property type="match status" value="1"/>
</dbReference>
<organism evidence="4 5">
    <name type="scientific">Methylomusa anaerophila</name>
    <dbReference type="NCBI Taxonomy" id="1930071"/>
    <lineage>
        <taxon>Bacteria</taxon>
        <taxon>Bacillati</taxon>
        <taxon>Bacillota</taxon>
        <taxon>Negativicutes</taxon>
        <taxon>Selenomonadales</taxon>
        <taxon>Sporomusaceae</taxon>
        <taxon>Methylomusa</taxon>
    </lineage>
</organism>
<dbReference type="RefSeq" id="WP_197723821.1">
    <property type="nucleotide sequence ID" value="NZ_AP018449.1"/>
</dbReference>
<dbReference type="InterPro" id="IPR014044">
    <property type="entry name" value="CAP_dom"/>
</dbReference>
<dbReference type="Proteomes" id="UP000276437">
    <property type="component" value="Chromosome"/>
</dbReference>
<feature type="chain" id="PRO_5016715971" evidence="2">
    <location>
        <begin position="28"/>
        <end position="226"/>
    </location>
</feature>
<evidence type="ECO:0000313" key="5">
    <source>
        <dbReference type="Proteomes" id="UP000276437"/>
    </source>
</evidence>
<dbReference type="InterPro" id="IPR014258">
    <property type="entry name" value="CAP_domain_YkwD-like"/>
</dbReference>
<dbReference type="InterPro" id="IPR035940">
    <property type="entry name" value="CAP_sf"/>
</dbReference>
<feature type="region of interest" description="Disordered" evidence="1">
    <location>
        <begin position="47"/>
        <end position="98"/>
    </location>
</feature>
<gene>
    <name evidence="4" type="ORF">MAMMFC1_02864</name>
</gene>
<proteinExistence type="predicted"/>
<dbReference type="KEGG" id="mana:MAMMFC1_02864"/>
<evidence type="ECO:0000256" key="1">
    <source>
        <dbReference type="SAM" id="MobiDB-lite"/>
    </source>
</evidence>
<protein>
    <submittedName>
        <fullName evidence="4">Cysteine-rich secretory protein family protein</fullName>
    </submittedName>
</protein>
<feature type="domain" description="SCP" evidence="3">
    <location>
        <begin position="108"/>
        <end position="216"/>
    </location>
</feature>
<feature type="compositionally biased region" description="Low complexity" evidence="1">
    <location>
        <begin position="58"/>
        <end position="93"/>
    </location>
</feature>
<dbReference type="Pfam" id="PF00188">
    <property type="entry name" value="CAP"/>
    <property type="match status" value="1"/>
</dbReference>
<feature type="signal peptide" evidence="2">
    <location>
        <begin position="1"/>
        <end position="27"/>
    </location>
</feature>
<dbReference type="PANTHER" id="PTHR31157:SF1">
    <property type="entry name" value="SCP DOMAIN-CONTAINING PROTEIN"/>
    <property type="match status" value="1"/>
</dbReference>
<dbReference type="EMBL" id="AP018449">
    <property type="protein sequence ID" value="BBB92179.1"/>
    <property type="molecule type" value="Genomic_DNA"/>
</dbReference>
<keyword evidence="5" id="KW-1185">Reference proteome</keyword>
<dbReference type="SUPFAM" id="SSF55797">
    <property type="entry name" value="PR-1-like"/>
    <property type="match status" value="1"/>
</dbReference>
<sequence length="226" mass="23920">MKNFKRLVAITLAALFLGTFAVPPANAATYYYFSRSVPIGTTVKASDCPTAKTPAGSTVKTPTGPTVKTPTGPIVRTPGTTKPATPASPAPATGNVSAPLSADEQTMVNLVNRERTSRGLAPLQVDMRLVKVARMKSLDMIKNNYFSHQSPTYGSPFDLMRSQGITYRAAGENLAGASSVTQAHTNLMNSSGHRANILNANYNRIGIGIVKGGPYGMMISQEFIGI</sequence>
<evidence type="ECO:0000313" key="4">
    <source>
        <dbReference type="EMBL" id="BBB92179.1"/>
    </source>
</evidence>
<dbReference type="PANTHER" id="PTHR31157">
    <property type="entry name" value="SCP DOMAIN-CONTAINING PROTEIN"/>
    <property type="match status" value="1"/>
</dbReference>
<reference evidence="4 5" key="1">
    <citation type="journal article" date="2018" name="Int. J. Syst. Evol. Microbiol.">
        <title>Methylomusa anaerophila gen. nov., sp. nov., an anaerobic methanol-utilizing bacterium isolated from a microbial fuel cell.</title>
        <authorList>
            <person name="Amano N."/>
            <person name="Yamamuro A."/>
            <person name="Miyahara M."/>
            <person name="Kouzuma A."/>
            <person name="Abe T."/>
            <person name="Watanabe K."/>
        </authorList>
    </citation>
    <scope>NUCLEOTIDE SEQUENCE [LARGE SCALE GENOMIC DNA]</scope>
    <source>
        <strain evidence="4 5">MMFC1</strain>
    </source>
</reference>
<dbReference type="NCBIfam" id="TIGR02909">
    <property type="entry name" value="spore_YkwD"/>
    <property type="match status" value="1"/>
</dbReference>
<evidence type="ECO:0000259" key="3">
    <source>
        <dbReference type="Pfam" id="PF00188"/>
    </source>
</evidence>
<dbReference type="AlphaFoldDB" id="A0A348AM81"/>
<evidence type="ECO:0000256" key="2">
    <source>
        <dbReference type="SAM" id="SignalP"/>
    </source>
</evidence>
<accession>A0A348AM81</accession>
<name>A0A348AM81_9FIRM</name>
<dbReference type="CDD" id="cd05379">
    <property type="entry name" value="CAP_bacterial"/>
    <property type="match status" value="1"/>
</dbReference>
<keyword evidence="2" id="KW-0732">Signal</keyword>